<dbReference type="EMBL" id="CP062176">
    <property type="protein sequence ID" value="WXK38414.1"/>
    <property type="molecule type" value="Genomic_DNA"/>
</dbReference>
<sequence>MSDKRQLTAQIKSAVGYLSNSAFFFGRFAPLVSSFSTCKFGALNGLKIKQSPAQQQLAFTLVVHDARNGCFPLHCHDAPHRCFNRNARGAAQATISRTTPRHFRATVLPLAVLHGKRFSRHGLQRSGSFMMGGSSQAPLP</sequence>
<evidence type="ECO:0000313" key="2">
    <source>
        <dbReference type="Proteomes" id="UP001493153"/>
    </source>
</evidence>
<accession>A0ABZ2Q186</accession>
<organism evidence="1 2">
    <name type="scientific">Mycetohabitans rhizoxinica</name>
    <dbReference type="NCBI Taxonomy" id="412963"/>
    <lineage>
        <taxon>Bacteria</taxon>
        <taxon>Pseudomonadati</taxon>
        <taxon>Pseudomonadota</taxon>
        <taxon>Betaproteobacteria</taxon>
        <taxon>Burkholderiales</taxon>
        <taxon>Burkholderiaceae</taxon>
        <taxon>Mycetohabitans</taxon>
    </lineage>
</organism>
<protein>
    <submittedName>
        <fullName evidence="1">Uncharacterized protein</fullName>
    </submittedName>
</protein>
<evidence type="ECO:0000313" key="1">
    <source>
        <dbReference type="EMBL" id="WXK38414.1"/>
    </source>
</evidence>
<dbReference type="Proteomes" id="UP001493153">
    <property type="component" value="Chromosome"/>
</dbReference>
<reference evidence="1 2" key="1">
    <citation type="submission" date="2020-09" db="EMBL/GenBank/DDBJ databases">
        <title>Genome sequences of Mycetohabitans spp.</title>
        <authorList>
            <person name="Carter M.E."/>
            <person name="Carpenter S.C.D."/>
            <person name="Bogdanove A.J."/>
        </authorList>
    </citation>
    <scope>NUCLEOTIDE SEQUENCE [LARGE SCALE GENOMIC DNA]</scope>
    <source>
        <strain evidence="1 2">B12</strain>
    </source>
</reference>
<proteinExistence type="predicted"/>
<dbReference type="RefSeq" id="WP_013433891.1">
    <property type="nucleotide sequence ID" value="NZ_CP062176.1"/>
</dbReference>
<keyword evidence="2" id="KW-1185">Reference proteome</keyword>
<name>A0ABZ2Q186_9BURK</name>
<gene>
    <name evidence="1" type="ORF">IHE29_03610</name>
</gene>